<dbReference type="AlphaFoldDB" id="A0A5N7AZ86"/>
<reference evidence="1 2" key="1">
    <citation type="submission" date="2019-04" db="EMBL/GenBank/DDBJ databases">
        <title>Friends and foes A comparative genomics studyof 23 Aspergillus species from section Flavi.</title>
        <authorList>
            <consortium name="DOE Joint Genome Institute"/>
            <person name="Kjaerbolling I."/>
            <person name="Vesth T."/>
            <person name="Frisvad J.C."/>
            <person name="Nybo J.L."/>
            <person name="Theobald S."/>
            <person name="Kildgaard S."/>
            <person name="Isbrandt T."/>
            <person name="Kuo A."/>
            <person name="Sato A."/>
            <person name="Lyhne E.K."/>
            <person name="Kogle M.E."/>
            <person name="Wiebenga A."/>
            <person name="Kun R.S."/>
            <person name="Lubbers R.J."/>
            <person name="Makela M.R."/>
            <person name="Barry K."/>
            <person name="Chovatia M."/>
            <person name="Clum A."/>
            <person name="Daum C."/>
            <person name="Haridas S."/>
            <person name="He G."/>
            <person name="LaButti K."/>
            <person name="Lipzen A."/>
            <person name="Mondo S."/>
            <person name="Riley R."/>
            <person name="Salamov A."/>
            <person name="Simmons B.A."/>
            <person name="Magnuson J.K."/>
            <person name="Henrissat B."/>
            <person name="Mortensen U.H."/>
            <person name="Larsen T.O."/>
            <person name="Devries R.P."/>
            <person name="Grigoriev I.V."/>
            <person name="Machida M."/>
            <person name="Baker S.E."/>
            <person name="Andersen M.R."/>
        </authorList>
    </citation>
    <scope>NUCLEOTIDE SEQUENCE [LARGE SCALE GENOMIC DNA]</scope>
    <source>
        <strain evidence="1 2">IBT 29228</strain>
    </source>
</reference>
<protein>
    <submittedName>
        <fullName evidence="1">Uncharacterized protein</fullName>
    </submittedName>
</protein>
<accession>A0A5N7AZ86</accession>
<sequence length="122" mass="13162">MAGLAASGSAFVIDTFSDTNCGDSVQTGVNIWDNTCATWPNGFRSFKITVWGGNRQYGYFFAPDNCGSLPGAIDRGYVDSTTHDFTLGKCYSFNGASANAIASGIVKCCKEETWKERSIHSF</sequence>
<proteinExistence type="predicted"/>
<dbReference type="EMBL" id="ML736292">
    <property type="protein sequence ID" value="KAE8374168.1"/>
    <property type="molecule type" value="Genomic_DNA"/>
</dbReference>
<dbReference type="Proteomes" id="UP000326198">
    <property type="component" value="Unassembled WGS sequence"/>
</dbReference>
<evidence type="ECO:0000313" key="1">
    <source>
        <dbReference type="EMBL" id="KAE8374168.1"/>
    </source>
</evidence>
<name>A0A5N7AZ86_9EURO</name>
<keyword evidence="2" id="KW-1185">Reference proteome</keyword>
<evidence type="ECO:0000313" key="2">
    <source>
        <dbReference type="Proteomes" id="UP000326198"/>
    </source>
</evidence>
<gene>
    <name evidence="1" type="ORF">BDV26DRAFT_284490</name>
</gene>
<dbReference type="OrthoDB" id="3598923at2759"/>
<organism evidence="1 2">
    <name type="scientific">Aspergillus bertholletiae</name>
    <dbReference type="NCBI Taxonomy" id="1226010"/>
    <lineage>
        <taxon>Eukaryota</taxon>
        <taxon>Fungi</taxon>
        <taxon>Dikarya</taxon>
        <taxon>Ascomycota</taxon>
        <taxon>Pezizomycotina</taxon>
        <taxon>Eurotiomycetes</taxon>
        <taxon>Eurotiomycetidae</taxon>
        <taxon>Eurotiales</taxon>
        <taxon>Aspergillaceae</taxon>
        <taxon>Aspergillus</taxon>
        <taxon>Aspergillus subgen. Circumdati</taxon>
    </lineage>
</organism>